<proteinExistence type="predicted"/>
<organism evidence="2 3">
    <name type="scientific">Shewanella eurypsychrophilus</name>
    <dbReference type="NCBI Taxonomy" id="2593656"/>
    <lineage>
        <taxon>Bacteria</taxon>
        <taxon>Pseudomonadati</taxon>
        <taxon>Pseudomonadota</taxon>
        <taxon>Gammaproteobacteria</taxon>
        <taxon>Alteromonadales</taxon>
        <taxon>Shewanellaceae</taxon>
        <taxon>Shewanella</taxon>
    </lineage>
</organism>
<name>A0ABX6V6V8_9GAMM</name>
<feature type="signal peptide" evidence="1">
    <location>
        <begin position="1"/>
        <end position="39"/>
    </location>
</feature>
<protein>
    <recommendedName>
        <fullName evidence="4">Fimbrial protein</fullName>
    </recommendedName>
</protein>
<keyword evidence="3" id="KW-1185">Reference proteome</keyword>
<dbReference type="EMBL" id="CP045503">
    <property type="protein sequence ID" value="QPG57289.1"/>
    <property type="molecule type" value="Genomic_DNA"/>
</dbReference>
<reference evidence="2" key="1">
    <citation type="submission" date="2021-07" db="EMBL/GenBank/DDBJ databases">
        <title>Shewanella sp. YLB-07 whole genome sequence.</title>
        <authorList>
            <person name="Yu L."/>
        </authorList>
    </citation>
    <scope>NUCLEOTIDE SEQUENCE</scope>
    <source>
        <strain evidence="2">YLB-08</strain>
    </source>
</reference>
<feature type="chain" id="PRO_5045894473" description="Fimbrial protein" evidence="1">
    <location>
        <begin position="40"/>
        <end position="367"/>
    </location>
</feature>
<sequence>MHALSIKPSLGIHISAVQKLLAISSLVLFSLLCAQPATAFTINGKLTGDKLEWANASSDGEFIRPNYWFTPARLPETTKWVPGTYTTATNMNIELSSGSDHVSMPIKMSGVKYQVSGQFTQTPYADSYAVCDQSTIAATSTVLSTGAGGFCIANQSINFDNPTAPFKRYQPIIRLDKGQLIQRLKGKPKGIYSGTVTAVISYGFKANISEAVKTYRNIPITFSMQIAYNPSMISRINVLGNGHMAPEYDTYKHTVSGSTGFKISALGYFQNGLKFTLINKDANDYTLKPEMGGSTSIPYSISCQGCSSAPELVNSGSLVDEGIGQIDAPGASIIPFMLNVNFEDVSIKDVEEKHYNDHFTVMFEVLL</sequence>
<evidence type="ECO:0008006" key="4">
    <source>
        <dbReference type="Google" id="ProtNLM"/>
    </source>
</evidence>
<gene>
    <name evidence="2" type="ORF">FM038_007445</name>
</gene>
<evidence type="ECO:0000313" key="2">
    <source>
        <dbReference type="EMBL" id="QPG57289.1"/>
    </source>
</evidence>
<accession>A0ABX6V6V8</accession>
<evidence type="ECO:0000256" key="1">
    <source>
        <dbReference type="SAM" id="SignalP"/>
    </source>
</evidence>
<dbReference type="RefSeq" id="WP_142872652.1">
    <property type="nucleotide sequence ID" value="NZ_CP045503.2"/>
</dbReference>
<dbReference type="Proteomes" id="UP000316416">
    <property type="component" value="Chromosome"/>
</dbReference>
<evidence type="ECO:0000313" key="3">
    <source>
        <dbReference type="Proteomes" id="UP000316416"/>
    </source>
</evidence>
<keyword evidence="1" id="KW-0732">Signal</keyword>